<dbReference type="PROSITE" id="PS50109">
    <property type="entry name" value="HIS_KIN"/>
    <property type="match status" value="1"/>
</dbReference>
<keyword evidence="10 14" id="KW-1133">Transmembrane helix</keyword>
<dbReference type="Gene3D" id="3.30.565.10">
    <property type="entry name" value="Histidine kinase-like ATPase, C-terminal domain"/>
    <property type="match status" value="1"/>
</dbReference>
<gene>
    <name evidence="16" type="ORF">FRIFI_1697</name>
</gene>
<protein>
    <recommendedName>
        <fullName evidence="3">histidine kinase</fullName>
        <ecNumber evidence="3">2.7.13.3</ecNumber>
    </recommendedName>
</protein>
<evidence type="ECO:0000256" key="12">
    <source>
        <dbReference type="ARBA" id="ARBA00023136"/>
    </source>
</evidence>
<comment type="catalytic activity">
    <reaction evidence="1">
        <text>ATP + protein L-histidine = ADP + protein N-phospho-L-histidine.</text>
        <dbReference type="EC" id="2.7.13.3"/>
    </reaction>
</comment>
<dbReference type="SUPFAM" id="SSF55781">
    <property type="entry name" value="GAF domain-like"/>
    <property type="match status" value="1"/>
</dbReference>
<feature type="transmembrane region" description="Helical" evidence="14">
    <location>
        <begin position="405"/>
        <end position="422"/>
    </location>
</feature>
<feature type="transmembrane region" description="Helical" evidence="14">
    <location>
        <begin position="483"/>
        <end position="503"/>
    </location>
</feature>
<reference evidence="16 17" key="1">
    <citation type="submission" date="2014-09" db="EMBL/GenBank/DDBJ databases">
        <authorList>
            <person name="Hornung B.V."/>
        </authorList>
    </citation>
    <scope>NUCLEOTIDE SEQUENCE [LARGE SCALE GENOMIC DNA]</scope>
    <source>
        <strain evidence="16 17">FRIFI</strain>
    </source>
</reference>
<evidence type="ECO:0000256" key="5">
    <source>
        <dbReference type="ARBA" id="ARBA00022679"/>
    </source>
</evidence>
<dbReference type="GO" id="GO:0005737">
    <property type="term" value="C:cytoplasm"/>
    <property type="evidence" value="ECO:0007669"/>
    <property type="project" value="UniProtKB-ARBA"/>
</dbReference>
<dbReference type="Pfam" id="PF00512">
    <property type="entry name" value="HisKA"/>
    <property type="match status" value="1"/>
</dbReference>
<dbReference type="InterPro" id="IPR029016">
    <property type="entry name" value="GAF-like_dom_sf"/>
</dbReference>
<dbReference type="EC" id="2.7.13.3" evidence="3"/>
<dbReference type="EMBL" id="LN650648">
    <property type="protein sequence ID" value="CEI73230.1"/>
    <property type="molecule type" value="Genomic_DNA"/>
</dbReference>
<dbReference type="CDD" id="cd00075">
    <property type="entry name" value="HATPase"/>
    <property type="match status" value="1"/>
</dbReference>
<dbReference type="SUPFAM" id="SSF52402">
    <property type="entry name" value="Adenine nucleotide alpha hydrolases-like"/>
    <property type="match status" value="1"/>
</dbReference>
<evidence type="ECO:0000256" key="9">
    <source>
        <dbReference type="ARBA" id="ARBA00022840"/>
    </source>
</evidence>
<dbReference type="InterPro" id="IPR003852">
    <property type="entry name" value="Sig_transdc_His_kinase_KdpD_N"/>
</dbReference>
<keyword evidence="8" id="KW-0418">Kinase</keyword>
<dbReference type="SUPFAM" id="SSF47384">
    <property type="entry name" value="Homodimeric domain of signal transducing histidine kinase"/>
    <property type="match status" value="1"/>
</dbReference>
<dbReference type="InterPro" id="IPR025201">
    <property type="entry name" value="KdpD_TM"/>
</dbReference>
<dbReference type="Pfam" id="PF02702">
    <property type="entry name" value="KdpD"/>
    <property type="match status" value="1"/>
</dbReference>
<evidence type="ECO:0000256" key="11">
    <source>
        <dbReference type="ARBA" id="ARBA00023012"/>
    </source>
</evidence>
<dbReference type="RefSeq" id="WP_166505607.1">
    <property type="nucleotide sequence ID" value="NZ_LN650648.1"/>
</dbReference>
<dbReference type="GO" id="GO:0005886">
    <property type="term" value="C:plasma membrane"/>
    <property type="evidence" value="ECO:0007669"/>
    <property type="project" value="TreeGrafter"/>
</dbReference>
<dbReference type="InterPro" id="IPR003594">
    <property type="entry name" value="HATPase_dom"/>
</dbReference>
<keyword evidence="17" id="KW-1185">Reference proteome</keyword>
<dbReference type="InterPro" id="IPR027417">
    <property type="entry name" value="P-loop_NTPase"/>
</dbReference>
<dbReference type="InterPro" id="IPR014729">
    <property type="entry name" value="Rossmann-like_a/b/a_fold"/>
</dbReference>
<feature type="transmembrane region" description="Helical" evidence="14">
    <location>
        <begin position="434"/>
        <end position="463"/>
    </location>
</feature>
<sequence>MNRPDPESLLSKLNSEEEKSKRGKLKIFFGYAAGVGKTYSMLESAHTLKENGVDVVVGYVEQHSRKETLALIDGLEVLDIKEVKYKNIVLKEFNLDLALKRNPEVILVDELAHTNAKGCRHAKRWQDIEELLMAGIDVYTTVNVQHLESLNDIIEIVTNVCVKETIPDKIIDLSSQLELIDVEPDVLLERFNQGKIYKKEQAIRAQENFFTKDNLIALRELALRKTAQKVNKEVEITRLSKGKEIVIPTSETILACVSPSPSSQKILRTASRISQASLSKLIAIHIKNPSQKEMSKEAKKQLENNLELAKKLGAEIVLLHGDNMVEDILRFAKMRNVTKIIIGRNHRTHSIFSKFVKKDIVDKLIDEADYIDIHVIPYKGRSSNRYITKNESSLISKIKVSSLDIIKLLCITIVVTVISSVLKYMGFIQENIYLIYILGVALVSVVTKGYTAGIISSVINVILLNYLFTEPFYTLDIDDPNHIITLVVFCIVGIITSTLTSIIQQQVEIYSKREQNTHMLYEINRSFLRLSNKEEIIKKGLELLSVGLDKNVVCYIKDKKQKELKLYKNIKNKENEEIFISESEKAVAKWVFNNSTIAGNGTATLPGSRGFYMPIIGMNETLGVIGISSLGKKIDNEDICLIEAVIAQMAISIDREILAEVQKEASLEIESERLRSSLLRAISHDLRTPLAGISGAVSTIIKNKDAINESIIDELLHGVFEDTQWLIRLVENLLSMTRIDEGKLEVKKNPEMIEEVISEALSHIKKRIQYIKLKIDIPNEILFVPMDAKLIEQVLINLIDNAIKYSKEECEINIKVYEEGEYIAFEVKDNGPGVCENVIDNIFDRFFTGEIKYSDSRKGVGLGLSICKSIINAHKGDISVKNNKDKGATFKFILPKED</sequence>
<dbReference type="SUPFAM" id="SSF55874">
    <property type="entry name" value="ATPase domain of HSP90 chaperone/DNA topoisomerase II/histidine kinase"/>
    <property type="match status" value="1"/>
</dbReference>
<dbReference type="Pfam" id="PF13493">
    <property type="entry name" value="DUF4118"/>
    <property type="match status" value="1"/>
</dbReference>
<dbReference type="FunFam" id="3.30.565.10:FF:000042">
    <property type="entry name" value="Two-component sensor histidine kinase KdpD"/>
    <property type="match status" value="1"/>
</dbReference>
<dbReference type="PRINTS" id="PR00344">
    <property type="entry name" value="BCTRLSENSOR"/>
</dbReference>
<dbReference type="SMART" id="SM00387">
    <property type="entry name" value="HATPase_c"/>
    <property type="match status" value="1"/>
</dbReference>
<dbReference type="Gene3D" id="1.20.120.620">
    <property type="entry name" value="Backbone structure of the membrane domain of e. Coli histidine kinase receptor kdpd"/>
    <property type="match status" value="1"/>
</dbReference>
<dbReference type="SMART" id="SM00388">
    <property type="entry name" value="HisKA"/>
    <property type="match status" value="1"/>
</dbReference>
<feature type="domain" description="Histidine kinase" evidence="15">
    <location>
        <begin position="681"/>
        <end position="898"/>
    </location>
</feature>
<dbReference type="Gene3D" id="3.40.50.300">
    <property type="entry name" value="P-loop containing nucleotide triphosphate hydrolases"/>
    <property type="match status" value="1"/>
</dbReference>
<evidence type="ECO:0000256" key="1">
    <source>
        <dbReference type="ARBA" id="ARBA00000085"/>
    </source>
</evidence>
<dbReference type="GO" id="GO:0005524">
    <property type="term" value="F:ATP binding"/>
    <property type="evidence" value="ECO:0007669"/>
    <property type="project" value="UniProtKB-KW"/>
</dbReference>
<dbReference type="FunFam" id="3.40.50.300:FF:000483">
    <property type="entry name" value="Sensor histidine kinase KdpD"/>
    <property type="match status" value="1"/>
</dbReference>
<dbReference type="GO" id="GO:0042802">
    <property type="term" value="F:identical protein binding"/>
    <property type="evidence" value="ECO:0007669"/>
    <property type="project" value="UniProtKB-ARBA"/>
</dbReference>
<organism evidence="16 17">
    <name type="scientific">Romboutsia hominis</name>
    <dbReference type="NCBI Taxonomy" id="1507512"/>
    <lineage>
        <taxon>Bacteria</taxon>
        <taxon>Bacillati</taxon>
        <taxon>Bacillota</taxon>
        <taxon>Clostridia</taxon>
        <taxon>Peptostreptococcales</taxon>
        <taxon>Peptostreptococcaceae</taxon>
        <taxon>Romboutsia</taxon>
    </lineage>
</organism>
<dbReference type="InterPro" id="IPR006016">
    <property type="entry name" value="UspA"/>
</dbReference>
<dbReference type="Proteomes" id="UP000245695">
    <property type="component" value="Chromosome 1"/>
</dbReference>
<dbReference type="Pfam" id="PF13492">
    <property type="entry name" value="GAF_3"/>
    <property type="match status" value="1"/>
</dbReference>
<dbReference type="Gene3D" id="1.10.287.130">
    <property type="match status" value="1"/>
</dbReference>
<dbReference type="Pfam" id="PF00582">
    <property type="entry name" value="Usp"/>
    <property type="match status" value="1"/>
</dbReference>
<dbReference type="InterPro" id="IPR038318">
    <property type="entry name" value="KdpD_sf"/>
</dbReference>
<evidence type="ECO:0000259" key="15">
    <source>
        <dbReference type="PROSITE" id="PS50109"/>
    </source>
</evidence>
<evidence type="ECO:0000256" key="8">
    <source>
        <dbReference type="ARBA" id="ARBA00022777"/>
    </source>
</evidence>
<dbReference type="KEGG" id="rhom:FRIFI_1697"/>
<evidence type="ECO:0000256" key="13">
    <source>
        <dbReference type="ARBA" id="ARBA00057300"/>
    </source>
</evidence>
<dbReference type="Gene3D" id="3.40.50.620">
    <property type="entry name" value="HUPs"/>
    <property type="match status" value="1"/>
</dbReference>
<comment type="subcellular location">
    <subcellularLocation>
        <location evidence="2">Membrane</location>
        <topology evidence="2">Multi-pass membrane protein</topology>
    </subcellularLocation>
</comment>
<dbReference type="CDD" id="cd00082">
    <property type="entry name" value="HisKA"/>
    <property type="match status" value="1"/>
</dbReference>
<dbReference type="InterPro" id="IPR052023">
    <property type="entry name" value="Histidine_kinase_KdpD"/>
</dbReference>
<dbReference type="AlphaFoldDB" id="A0A2P2BSA6"/>
<evidence type="ECO:0000256" key="3">
    <source>
        <dbReference type="ARBA" id="ARBA00012438"/>
    </source>
</evidence>
<dbReference type="GO" id="GO:0000155">
    <property type="term" value="F:phosphorelay sensor kinase activity"/>
    <property type="evidence" value="ECO:0007669"/>
    <property type="project" value="InterPro"/>
</dbReference>
<evidence type="ECO:0000256" key="6">
    <source>
        <dbReference type="ARBA" id="ARBA00022692"/>
    </source>
</evidence>
<dbReference type="Pfam" id="PF02518">
    <property type="entry name" value="HATPase_c"/>
    <property type="match status" value="1"/>
</dbReference>
<dbReference type="PANTHER" id="PTHR45569:SF1">
    <property type="entry name" value="SENSOR PROTEIN KDPD"/>
    <property type="match status" value="1"/>
</dbReference>
<keyword evidence="4" id="KW-0597">Phosphoprotein</keyword>
<keyword evidence="7" id="KW-0547">Nucleotide-binding</keyword>
<keyword evidence="12 14" id="KW-0472">Membrane</keyword>
<keyword evidence="9" id="KW-0067">ATP-binding</keyword>
<evidence type="ECO:0000256" key="7">
    <source>
        <dbReference type="ARBA" id="ARBA00022741"/>
    </source>
</evidence>
<dbReference type="InterPro" id="IPR003018">
    <property type="entry name" value="GAF"/>
</dbReference>
<dbReference type="InterPro" id="IPR004358">
    <property type="entry name" value="Sig_transdc_His_kin-like_C"/>
</dbReference>
<evidence type="ECO:0000313" key="17">
    <source>
        <dbReference type="Proteomes" id="UP000245695"/>
    </source>
</evidence>
<evidence type="ECO:0000256" key="10">
    <source>
        <dbReference type="ARBA" id="ARBA00022989"/>
    </source>
</evidence>
<evidence type="ECO:0000256" key="14">
    <source>
        <dbReference type="SAM" id="Phobius"/>
    </source>
</evidence>
<dbReference type="CDD" id="cd01987">
    <property type="entry name" value="USP_KdpD-like"/>
    <property type="match status" value="1"/>
</dbReference>
<keyword evidence="5 16" id="KW-0808">Transferase</keyword>
<dbReference type="InterPro" id="IPR036890">
    <property type="entry name" value="HATPase_C_sf"/>
</dbReference>
<name>A0A2P2BSA6_9FIRM</name>
<dbReference type="PANTHER" id="PTHR45569">
    <property type="entry name" value="SENSOR PROTEIN KDPD"/>
    <property type="match status" value="1"/>
</dbReference>
<dbReference type="Gene3D" id="3.30.450.40">
    <property type="match status" value="1"/>
</dbReference>
<evidence type="ECO:0000313" key="16">
    <source>
        <dbReference type="EMBL" id="CEI73230.1"/>
    </source>
</evidence>
<dbReference type="InterPro" id="IPR003661">
    <property type="entry name" value="HisK_dim/P_dom"/>
</dbReference>
<keyword evidence="6 14" id="KW-0812">Transmembrane</keyword>
<proteinExistence type="predicted"/>
<dbReference type="InterPro" id="IPR005467">
    <property type="entry name" value="His_kinase_dom"/>
</dbReference>
<comment type="function">
    <text evidence="13">Member of the two-component regulatory system KdpD/KdpE involved in the regulation of the kdp operon. KdpD may function as a membrane-associated protein kinase that phosphorylates KdpE in response to environmental signals.</text>
</comment>
<accession>A0A2P2BSA6</accession>
<evidence type="ECO:0000256" key="2">
    <source>
        <dbReference type="ARBA" id="ARBA00004141"/>
    </source>
</evidence>
<dbReference type="InterPro" id="IPR036097">
    <property type="entry name" value="HisK_dim/P_sf"/>
</dbReference>
<keyword evidence="11" id="KW-0902">Two-component regulatory system</keyword>
<evidence type="ECO:0000256" key="4">
    <source>
        <dbReference type="ARBA" id="ARBA00022553"/>
    </source>
</evidence>